<organism evidence="1 2">
    <name type="scientific">Puia dinghuensis</name>
    <dbReference type="NCBI Taxonomy" id="1792502"/>
    <lineage>
        <taxon>Bacteria</taxon>
        <taxon>Pseudomonadati</taxon>
        <taxon>Bacteroidota</taxon>
        <taxon>Chitinophagia</taxon>
        <taxon>Chitinophagales</taxon>
        <taxon>Chitinophagaceae</taxon>
        <taxon>Puia</taxon>
    </lineage>
</organism>
<dbReference type="AlphaFoldDB" id="A0A8J2UE67"/>
<name>A0A8J2UE67_9BACT</name>
<dbReference type="Proteomes" id="UP000607559">
    <property type="component" value="Unassembled WGS sequence"/>
</dbReference>
<reference evidence="1" key="1">
    <citation type="journal article" date="2014" name="Int. J. Syst. Evol. Microbiol.">
        <title>Complete genome sequence of Corynebacterium casei LMG S-19264T (=DSM 44701T), isolated from a smear-ripened cheese.</title>
        <authorList>
            <consortium name="US DOE Joint Genome Institute (JGI-PGF)"/>
            <person name="Walter F."/>
            <person name="Albersmeier A."/>
            <person name="Kalinowski J."/>
            <person name="Ruckert C."/>
        </authorList>
    </citation>
    <scope>NUCLEOTIDE SEQUENCE</scope>
    <source>
        <strain evidence="1">CGMCC 1.15448</strain>
    </source>
</reference>
<evidence type="ECO:0000313" key="1">
    <source>
        <dbReference type="EMBL" id="GGB05484.1"/>
    </source>
</evidence>
<comment type="caution">
    <text evidence="1">The sequence shown here is derived from an EMBL/GenBank/DDBJ whole genome shotgun (WGS) entry which is preliminary data.</text>
</comment>
<sequence>MPNIATIIVTIRGIAVILTNIPRKIAAPPNTSTKGVIQDIRWGKGTFNCVNNFSKPPGPLLNFVHP</sequence>
<dbReference type="EMBL" id="BMJC01000003">
    <property type="protein sequence ID" value="GGB05484.1"/>
    <property type="molecule type" value="Genomic_DNA"/>
</dbReference>
<reference evidence="1" key="2">
    <citation type="submission" date="2020-09" db="EMBL/GenBank/DDBJ databases">
        <authorList>
            <person name="Sun Q."/>
            <person name="Zhou Y."/>
        </authorList>
    </citation>
    <scope>NUCLEOTIDE SEQUENCE</scope>
    <source>
        <strain evidence="1">CGMCC 1.15448</strain>
    </source>
</reference>
<gene>
    <name evidence="1" type="ORF">GCM10011511_31030</name>
</gene>
<keyword evidence="2" id="KW-1185">Reference proteome</keyword>
<proteinExistence type="predicted"/>
<evidence type="ECO:0000313" key="2">
    <source>
        <dbReference type="Proteomes" id="UP000607559"/>
    </source>
</evidence>
<protein>
    <submittedName>
        <fullName evidence="1">Uncharacterized protein</fullName>
    </submittedName>
</protein>
<accession>A0A8J2UE67</accession>